<dbReference type="EMBL" id="SZPQ01000041">
    <property type="protein sequence ID" value="TKI03548.1"/>
    <property type="molecule type" value="Genomic_DNA"/>
</dbReference>
<comment type="caution">
    <text evidence="1">The sequence shown here is derived from an EMBL/GenBank/DDBJ whole genome shotgun (WGS) entry which is preliminary data.</text>
</comment>
<evidence type="ECO:0000313" key="2">
    <source>
        <dbReference type="Proteomes" id="UP000305202"/>
    </source>
</evidence>
<gene>
    <name evidence="1" type="ORF">FCN80_20940</name>
</gene>
<proteinExistence type="predicted"/>
<protein>
    <submittedName>
        <fullName evidence="1">Regulator</fullName>
    </submittedName>
</protein>
<organism evidence="1 2">
    <name type="scientific">Martelella alba</name>
    <dbReference type="NCBI Taxonomy" id="2590451"/>
    <lineage>
        <taxon>Bacteria</taxon>
        <taxon>Pseudomonadati</taxon>
        <taxon>Pseudomonadota</taxon>
        <taxon>Alphaproteobacteria</taxon>
        <taxon>Hyphomicrobiales</taxon>
        <taxon>Aurantimonadaceae</taxon>
        <taxon>Martelella</taxon>
    </lineage>
</organism>
<accession>A0ABY2SF79</accession>
<evidence type="ECO:0000313" key="1">
    <source>
        <dbReference type="EMBL" id="TKI03548.1"/>
    </source>
</evidence>
<name>A0ABY2SF79_9HYPH</name>
<dbReference type="Proteomes" id="UP000305202">
    <property type="component" value="Unassembled WGS sequence"/>
</dbReference>
<sequence length="104" mass="12528">MATDIQRIESMLTILRDMKSDMKRLQKLSEMDYRDMTPKQCQKRNADAGWIAMAQIKRRHELHALSVELGFAEKRESYFEFELTDGWHRFNHKPREPFTDQTYC</sequence>
<keyword evidence="2" id="KW-1185">Reference proteome</keyword>
<dbReference type="RefSeq" id="WP_136992288.1">
    <property type="nucleotide sequence ID" value="NZ_SZPQ01000041.1"/>
</dbReference>
<reference evidence="1 2" key="1">
    <citation type="submission" date="2019-04" db="EMBL/GenBank/DDBJ databases">
        <authorList>
            <person name="Li M."/>
            <person name="Gao C."/>
        </authorList>
    </citation>
    <scope>NUCLEOTIDE SEQUENCE [LARGE SCALE GENOMIC DNA]</scope>
    <source>
        <strain evidence="1 2">BGMRC 2031</strain>
    </source>
</reference>